<sequence length="61" mass="6728">MVKTTMGYGVPATEMGSLFSEQPMFRSTIFPFTIALMALSMSFKDPLQLPFLTAISLTTTM</sequence>
<proteinExistence type="predicted"/>
<organism evidence="1 2">
    <name type="scientific">Gossypium schwendimanii</name>
    <name type="common">Cotton</name>
    <dbReference type="NCBI Taxonomy" id="34291"/>
    <lineage>
        <taxon>Eukaryota</taxon>
        <taxon>Viridiplantae</taxon>
        <taxon>Streptophyta</taxon>
        <taxon>Embryophyta</taxon>
        <taxon>Tracheophyta</taxon>
        <taxon>Spermatophyta</taxon>
        <taxon>Magnoliopsida</taxon>
        <taxon>eudicotyledons</taxon>
        <taxon>Gunneridae</taxon>
        <taxon>Pentapetalae</taxon>
        <taxon>rosids</taxon>
        <taxon>malvids</taxon>
        <taxon>Malvales</taxon>
        <taxon>Malvaceae</taxon>
        <taxon>Malvoideae</taxon>
        <taxon>Gossypium</taxon>
    </lineage>
</organism>
<keyword evidence="2" id="KW-1185">Reference proteome</keyword>
<evidence type="ECO:0000313" key="1">
    <source>
        <dbReference type="EMBL" id="MBA0864671.1"/>
    </source>
</evidence>
<dbReference type="AlphaFoldDB" id="A0A7J9M114"/>
<comment type="caution">
    <text evidence="1">The sequence shown here is derived from an EMBL/GenBank/DDBJ whole genome shotgun (WGS) entry which is preliminary data.</text>
</comment>
<evidence type="ECO:0000313" key="2">
    <source>
        <dbReference type="Proteomes" id="UP000593576"/>
    </source>
</evidence>
<dbReference type="OrthoDB" id="10400436at2759"/>
<dbReference type="EMBL" id="JABFAF010000009">
    <property type="protein sequence ID" value="MBA0864671.1"/>
    <property type="molecule type" value="Genomic_DNA"/>
</dbReference>
<dbReference type="Proteomes" id="UP000593576">
    <property type="component" value="Unassembled WGS sequence"/>
</dbReference>
<name>A0A7J9M114_GOSSC</name>
<reference evidence="1 2" key="1">
    <citation type="journal article" date="2019" name="Genome Biol. Evol.">
        <title>Insights into the evolution of the New World diploid cottons (Gossypium, subgenus Houzingenia) based on genome sequencing.</title>
        <authorList>
            <person name="Grover C.E."/>
            <person name="Arick M.A. 2nd"/>
            <person name="Thrash A."/>
            <person name="Conover J.L."/>
            <person name="Sanders W.S."/>
            <person name="Peterson D.G."/>
            <person name="Frelichowski J.E."/>
            <person name="Scheffler J.A."/>
            <person name="Scheffler B.E."/>
            <person name="Wendel J.F."/>
        </authorList>
    </citation>
    <scope>NUCLEOTIDE SEQUENCE [LARGE SCALE GENOMIC DNA]</scope>
    <source>
        <strain evidence="1">1</strain>
        <tissue evidence="1">Leaf</tissue>
    </source>
</reference>
<accession>A0A7J9M114</accession>
<protein>
    <submittedName>
        <fullName evidence="1">Uncharacterized protein</fullName>
    </submittedName>
</protein>
<gene>
    <name evidence="1" type="ORF">Goshw_005057</name>
</gene>